<feature type="active site" description="Proton donor" evidence="4">
    <location>
        <position position="314"/>
    </location>
</feature>
<dbReference type="PANTHER" id="PTHR21661">
    <property type="entry name" value="EPOXIDE HYDROLASE 1-RELATED"/>
    <property type="match status" value="1"/>
</dbReference>
<dbReference type="InterPro" id="IPR010497">
    <property type="entry name" value="Epoxide_hydro_N"/>
</dbReference>
<evidence type="ECO:0000313" key="6">
    <source>
        <dbReference type="EMBL" id="PNP47049.1"/>
    </source>
</evidence>
<protein>
    <recommendedName>
        <fullName evidence="5">Epoxide hydrolase N-terminal domain-containing protein</fullName>
    </recommendedName>
</protein>
<evidence type="ECO:0000256" key="1">
    <source>
        <dbReference type="ARBA" id="ARBA00010088"/>
    </source>
</evidence>
<comment type="similarity">
    <text evidence="1">Belongs to the peptidase S33 family.</text>
</comment>
<organism evidence="6 7">
    <name type="scientific">Trichoderma harzianum</name>
    <name type="common">Hypocrea lixii</name>
    <dbReference type="NCBI Taxonomy" id="5544"/>
    <lineage>
        <taxon>Eukaryota</taxon>
        <taxon>Fungi</taxon>
        <taxon>Dikarya</taxon>
        <taxon>Ascomycota</taxon>
        <taxon>Pezizomycotina</taxon>
        <taxon>Sordariomycetes</taxon>
        <taxon>Hypocreomycetidae</taxon>
        <taxon>Hypocreales</taxon>
        <taxon>Hypocreaceae</taxon>
        <taxon>Trichoderma</taxon>
    </lineage>
</organism>
<dbReference type="InterPro" id="IPR016292">
    <property type="entry name" value="Epoxide_hydrolase"/>
</dbReference>
<evidence type="ECO:0000256" key="3">
    <source>
        <dbReference type="ARBA" id="ARBA00022801"/>
    </source>
</evidence>
<dbReference type="Pfam" id="PF06441">
    <property type="entry name" value="EHN"/>
    <property type="match status" value="1"/>
</dbReference>
<sequence length="405" mass="45897">MSQDIAPFKIAIPDSALEQLKQKLSQATFPSESDFSDDRDYGVSLSDVKRLTEYWKDGFDWRAYEAKLNQIPQFTTNISVDGYEELNIHFLHQKSSRPNSIPLLFVHGWPGSIIEVTKIIRALAEPKGDDVPSFHIVAPSLPNFGFSDKVTKKAFGLQQYAEAMHKVMLKLGYDKYVTQGGDWGYMVTRAISLYYPEHCLAVHVNIITIRPTIWQSLWLAARYYLGLLSEDEQKGLSRSLWYLKHSSGYMILQSTKPNTIGFALADSPVALLAWVYEKLQEWTDEYPWTDDEILQWISIYFFSRAGPASSVTIYYELIGKQRDELAKTAQYIPNVPLGVSHFPKDVIVPPNSWSKSLGPVVFEATHKKGGHFAAYECPDEIVSDLRQMFGRQGGAAKVARAFEST</sequence>
<dbReference type="InterPro" id="IPR029058">
    <property type="entry name" value="AB_hydrolase_fold"/>
</dbReference>
<dbReference type="EMBL" id="MTYI01000264">
    <property type="protein sequence ID" value="PNP47049.1"/>
    <property type="molecule type" value="Genomic_DNA"/>
</dbReference>
<evidence type="ECO:0000313" key="7">
    <source>
        <dbReference type="Proteomes" id="UP000236290"/>
    </source>
</evidence>
<dbReference type="OrthoDB" id="7130006at2759"/>
<dbReference type="PANTHER" id="PTHR21661:SF35">
    <property type="entry name" value="EPOXIDE HYDROLASE"/>
    <property type="match status" value="1"/>
</dbReference>
<dbReference type="PIRSF" id="PIRSF001112">
    <property type="entry name" value="Epoxide_hydrolase"/>
    <property type="match status" value="1"/>
</dbReference>
<dbReference type="GO" id="GO:0097176">
    <property type="term" value="P:epoxide metabolic process"/>
    <property type="evidence" value="ECO:0007669"/>
    <property type="project" value="TreeGrafter"/>
</dbReference>
<evidence type="ECO:0000256" key="2">
    <source>
        <dbReference type="ARBA" id="ARBA00022797"/>
    </source>
</evidence>
<feature type="domain" description="Epoxide hydrolase N-terminal" evidence="5">
    <location>
        <begin position="5"/>
        <end position="116"/>
    </location>
</feature>
<dbReference type="SUPFAM" id="SSF53474">
    <property type="entry name" value="alpha/beta-Hydrolases"/>
    <property type="match status" value="1"/>
</dbReference>
<feature type="active site" description="Nucleophile" evidence="4">
    <location>
        <position position="182"/>
    </location>
</feature>
<comment type="caution">
    <text evidence="6">The sequence shown here is derived from an EMBL/GenBank/DDBJ whole genome shotgun (WGS) entry which is preliminary data.</text>
</comment>
<evidence type="ECO:0000256" key="4">
    <source>
        <dbReference type="PIRSR" id="PIRSR001112-1"/>
    </source>
</evidence>
<gene>
    <name evidence="6" type="ORF">THARTR1_10554</name>
</gene>
<dbReference type="AlphaFoldDB" id="A0A2K0TNE8"/>
<keyword evidence="2" id="KW-0058">Aromatic hydrocarbons catabolism</keyword>
<feature type="active site" description="Proton acceptor" evidence="4">
    <location>
        <position position="371"/>
    </location>
</feature>
<name>A0A2K0TNE8_TRIHA</name>
<reference evidence="6 7" key="1">
    <citation type="submission" date="2017-02" db="EMBL/GenBank/DDBJ databases">
        <title>Genomes of Trichoderma spp. with biocontrol activity.</title>
        <authorList>
            <person name="Gardiner D."/>
            <person name="Kazan K."/>
            <person name="Vos C."/>
            <person name="Harvey P."/>
        </authorList>
    </citation>
    <scope>NUCLEOTIDE SEQUENCE [LARGE SCALE GENOMIC DNA]</scope>
    <source>
        <strain evidence="6 7">Tr1</strain>
    </source>
</reference>
<dbReference type="Proteomes" id="UP000236290">
    <property type="component" value="Unassembled WGS sequence"/>
</dbReference>
<evidence type="ECO:0000259" key="5">
    <source>
        <dbReference type="Pfam" id="PF06441"/>
    </source>
</evidence>
<dbReference type="GO" id="GO:0004301">
    <property type="term" value="F:epoxide hydrolase activity"/>
    <property type="evidence" value="ECO:0007669"/>
    <property type="project" value="TreeGrafter"/>
</dbReference>
<dbReference type="Gene3D" id="3.40.50.1820">
    <property type="entry name" value="alpha/beta hydrolase"/>
    <property type="match status" value="1"/>
</dbReference>
<dbReference type="InterPro" id="IPR000639">
    <property type="entry name" value="Epox_hydrolase-like"/>
</dbReference>
<dbReference type="PRINTS" id="PR00412">
    <property type="entry name" value="EPOXHYDRLASE"/>
</dbReference>
<keyword evidence="3" id="KW-0378">Hydrolase</keyword>
<proteinExistence type="inferred from homology"/>
<accession>A0A2K0TNE8</accession>